<dbReference type="EMBL" id="CAKMRJ010000002">
    <property type="protein sequence ID" value="CAH1416731.1"/>
    <property type="molecule type" value="Genomic_DNA"/>
</dbReference>
<keyword evidence="2" id="KW-1185">Reference proteome</keyword>
<evidence type="ECO:0008006" key="3">
    <source>
        <dbReference type="Google" id="ProtNLM"/>
    </source>
</evidence>
<accession>A0AAU9LTX7</accession>
<comment type="caution">
    <text evidence="1">The sequence shown here is derived from an EMBL/GenBank/DDBJ whole genome shotgun (WGS) entry which is preliminary data.</text>
</comment>
<sequence>MSRSSISSSRNPPIQISNFRESDELKTCRCDKPTKERTSWKYHNLGRRFWNCRNSLTTLKSCDYAFWKDDELPEGYYKNLITTLKQ</sequence>
<reference evidence="1 2" key="1">
    <citation type="submission" date="2022-01" db="EMBL/GenBank/DDBJ databases">
        <authorList>
            <person name="Xiong W."/>
            <person name="Schranz E."/>
        </authorList>
    </citation>
    <scope>NUCLEOTIDE SEQUENCE [LARGE SCALE GENOMIC DNA]</scope>
</reference>
<name>A0AAU9LTX7_9ASTR</name>
<protein>
    <recommendedName>
        <fullName evidence="3">Zinc finger GRF-type domain-containing protein</fullName>
    </recommendedName>
</protein>
<evidence type="ECO:0000313" key="2">
    <source>
        <dbReference type="Proteomes" id="UP001157418"/>
    </source>
</evidence>
<organism evidence="1 2">
    <name type="scientific">Lactuca virosa</name>
    <dbReference type="NCBI Taxonomy" id="75947"/>
    <lineage>
        <taxon>Eukaryota</taxon>
        <taxon>Viridiplantae</taxon>
        <taxon>Streptophyta</taxon>
        <taxon>Embryophyta</taxon>
        <taxon>Tracheophyta</taxon>
        <taxon>Spermatophyta</taxon>
        <taxon>Magnoliopsida</taxon>
        <taxon>eudicotyledons</taxon>
        <taxon>Gunneridae</taxon>
        <taxon>Pentapetalae</taxon>
        <taxon>asterids</taxon>
        <taxon>campanulids</taxon>
        <taxon>Asterales</taxon>
        <taxon>Asteraceae</taxon>
        <taxon>Cichorioideae</taxon>
        <taxon>Cichorieae</taxon>
        <taxon>Lactucinae</taxon>
        <taxon>Lactuca</taxon>
    </lineage>
</organism>
<gene>
    <name evidence="1" type="ORF">LVIROSA_LOCUS4478</name>
</gene>
<evidence type="ECO:0000313" key="1">
    <source>
        <dbReference type="EMBL" id="CAH1416731.1"/>
    </source>
</evidence>
<dbReference type="AlphaFoldDB" id="A0AAU9LTX7"/>
<dbReference type="Proteomes" id="UP001157418">
    <property type="component" value="Unassembled WGS sequence"/>
</dbReference>
<proteinExistence type="predicted"/>
<dbReference type="PANTHER" id="PTHR33248">
    <property type="entry name" value="ZINC ION-BINDING PROTEIN"/>
    <property type="match status" value="1"/>
</dbReference>